<dbReference type="PANTHER" id="PTHR46739">
    <property type="entry name" value="AQUAPORIN SIP1-1"/>
    <property type="match status" value="1"/>
</dbReference>
<dbReference type="InterPro" id="IPR023271">
    <property type="entry name" value="Aquaporin-like"/>
</dbReference>
<dbReference type="Pfam" id="PF00230">
    <property type="entry name" value="MIP"/>
    <property type="match status" value="1"/>
</dbReference>
<name>A0A8T2S667_CERRI</name>
<evidence type="ECO:0000256" key="4">
    <source>
        <dbReference type="ARBA" id="ARBA00022737"/>
    </source>
</evidence>
<sequence length="263" mass="28857">MGAAERKKARQASSKRAPPATTWKEHVPKGYALLVFGDVAMAFLWVFSNAIMRVAIDLGFPYMESSTRQLLKRASAVGLIFLFYGLSKLANGSAYNPLTVIAYFAAGITHYPLYILALRLPAQIIGAMIGTTAAVSCLPIVYKPQMTGPFLRVHRNTGAIAEGMLSFAVVFIVLLTNFRGPRSGIRKTWITSISRVYLSSLGAQYTGPAMNPANAFGWAFLKNQHKTWEHLYVYWIAPILATLAAALLVRAIVTTSKVKLKQN</sequence>
<evidence type="ECO:0000313" key="12">
    <source>
        <dbReference type="Proteomes" id="UP000825935"/>
    </source>
</evidence>
<dbReference type="EMBL" id="CM035427">
    <property type="protein sequence ID" value="KAH7306519.1"/>
    <property type="molecule type" value="Genomic_DNA"/>
</dbReference>
<gene>
    <name evidence="11" type="ORF">KP509_22G016400</name>
</gene>
<comment type="similarity">
    <text evidence="7">Belongs to the MIP/aquaporin (TC 1.A.8) family. SIP (TC 1.A.8.10) subfamily.</text>
</comment>
<dbReference type="Proteomes" id="UP000825935">
    <property type="component" value="Chromosome 22"/>
</dbReference>
<comment type="caution">
    <text evidence="11">The sequence shown here is derived from an EMBL/GenBank/DDBJ whole genome shotgun (WGS) entry which is preliminary data.</text>
</comment>
<organism evidence="11 12">
    <name type="scientific">Ceratopteris richardii</name>
    <name type="common">Triangle waterfern</name>
    <dbReference type="NCBI Taxonomy" id="49495"/>
    <lineage>
        <taxon>Eukaryota</taxon>
        <taxon>Viridiplantae</taxon>
        <taxon>Streptophyta</taxon>
        <taxon>Embryophyta</taxon>
        <taxon>Tracheophyta</taxon>
        <taxon>Polypodiopsida</taxon>
        <taxon>Polypodiidae</taxon>
        <taxon>Polypodiales</taxon>
        <taxon>Pteridineae</taxon>
        <taxon>Pteridaceae</taxon>
        <taxon>Parkerioideae</taxon>
        <taxon>Ceratopteris</taxon>
    </lineage>
</organism>
<feature type="transmembrane region" description="Helical" evidence="10">
    <location>
        <begin position="232"/>
        <end position="253"/>
    </location>
</feature>
<dbReference type="SUPFAM" id="SSF81338">
    <property type="entry name" value="Aquaporin-like"/>
    <property type="match status" value="1"/>
</dbReference>
<feature type="region of interest" description="Disordered" evidence="9">
    <location>
        <begin position="1"/>
        <end position="21"/>
    </location>
</feature>
<dbReference type="InterPro" id="IPR000425">
    <property type="entry name" value="MIP"/>
</dbReference>
<evidence type="ECO:0000256" key="1">
    <source>
        <dbReference type="ARBA" id="ARBA00004141"/>
    </source>
</evidence>
<dbReference type="Gene3D" id="1.20.1080.10">
    <property type="entry name" value="Glycerol uptake facilitator protein"/>
    <property type="match status" value="1"/>
</dbReference>
<keyword evidence="5 10" id="KW-1133">Transmembrane helix</keyword>
<evidence type="ECO:0000256" key="2">
    <source>
        <dbReference type="ARBA" id="ARBA00022448"/>
    </source>
</evidence>
<feature type="transmembrane region" description="Helical" evidence="10">
    <location>
        <begin position="31"/>
        <end position="50"/>
    </location>
</feature>
<dbReference type="OrthoDB" id="1580043at2759"/>
<proteinExistence type="inferred from homology"/>
<evidence type="ECO:0000256" key="7">
    <source>
        <dbReference type="ARBA" id="ARBA00024030"/>
    </source>
</evidence>
<comment type="subcellular location">
    <subcellularLocation>
        <location evidence="1">Membrane</location>
        <topology evidence="1">Multi-pass membrane protein</topology>
    </subcellularLocation>
</comment>
<reference evidence="11" key="1">
    <citation type="submission" date="2021-08" db="EMBL/GenBank/DDBJ databases">
        <title>WGS assembly of Ceratopteris richardii.</title>
        <authorList>
            <person name="Marchant D.B."/>
            <person name="Chen G."/>
            <person name="Jenkins J."/>
            <person name="Shu S."/>
            <person name="Leebens-Mack J."/>
            <person name="Grimwood J."/>
            <person name="Schmutz J."/>
            <person name="Soltis P."/>
            <person name="Soltis D."/>
            <person name="Chen Z.-H."/>
        </authorList>
    </citation>
    <scope>NUCLEOTIDE SEQUENCE</scope>
    <source>
        <strain evidence="11">Whitten #5841</strain>
        <tissue evidence="11">Leaf</tissue>
    </source>
</reference>
<evidence type="ECO:0000256" key="9">
    <source>
        <dbReference type="SAM" id="MobiDB-lite"/>
    </source>
</evidence>
<evidence type="ECO:0000256" key="5">
    <source>
        <dbReference type="ARBA" id="ARBA00022989"/>
    </source>
</evidence>
<keyword evidence="2 8" id="KW-0813">Transport</keyword>
<dbReference type="PANTHER" id="PTHR46739:SF3">
    <property type="entry name" value="AQUAPORIN SIP1-1"/>
    <property type="match status" value="1"/>
</dbReference>
<dbReference type="InterPro" id="IPR044222">
    <property type="entry name" value="SIP1-1/2-like"/>
</dbReference>
<feature type="transmembrane region" description="Helical" evidence="10">
    <location>
        <begin position="98"/>
        <end position="117"/>
    </location>
</feature>
<evidence type="ECO:0000256" key="10">
    <source>
        <dbReference type="SAM" id="Phobius"/>
    </source>
</evidence>
<dbReference type="OMA" id="PYMESST"/>
<keyword evidence="6 10" id="KW-0472">Membrane</keyword>
<feature type="transmembrane region" description="Helical" evidence="10">
    <location>
        <begin position="124"/>
        <end position="142"/>
    </location>
</feature>
<keyword evidence="12" id="KW-1185">Reference proteome</keyword>
<keyword evidence="4" id="KW-0677">Repeat</keyword>
<dbReference type="GO" id="GO:0016020">
    <property type="term" value="C:membrane"/>
    <property type="evidence" value="ECO:0007669"/>
    <property type="project" value="UniProtKB-SubCell"/>
</dbReference>
<dbReference type="PRINTS" id="PR00783">
    <property type="entry name" value="MINTRINSICP"/>
</dbReference>
<protein>
    <submittedName>
        <fullName evidence="11">Uncharacterized protein</fullName>
    </submittedName>
</protein>
<evidence type="ECO:0000256" key="8">
    <source>
        <dbReference type="RuleBase" id="RU000477"/>
    </source>
</evidence>
<evidence type="ECO:0000256" key="6">
    <source>
        <dbReference type="ARBA" id="ARBA00023136"/>
    </source>
</evidence>
<evidence type="ECO:0000256" key="3">
    <source>
        <dbReference type="ARBA" id="ARBA00022692"/>
    </source>
</evidence>
<feature type="transmembrane region" description="Helical" evidence="10">
    <location>
        <begin position="157"/>
        <end position="175"/>
    </location>
</feature>
<evidence type="ECO:0000313" key="11">
    <source>
        <dbReference type="EMBL" id="KAH7306519.1"/>
    </source>
</evidence>
<dbReference type="AlphaFoldDB" id="A0A8T2S667"/>
<accession>A0A8T2S667</accession>
<keyword evidence="3 8" id="KW-0812">Transmembrane</keyword>
<dbReference type="GO" id="GO:0015250">
    <property type="term" value="F:water channel activity"/>
    <property type="evidence" value="ECO:0007669"/>
    <property type="project" value="InterPro"/>
</dbReference>